<organism evidence="1 2">
    <name type="scientific">Oesophagostomum dentatum</name>
    <name type="common">Nodular worm</name>
    <dbReference type="NCBI Taxonomy" id="61180"/>
    <lineage>
        <taxon>Eukaryota</taxon>
        <taxon>Metazoa</taxon>
        <taxon>Ecdysozoa</taxon>
        <taxon>Nematoda</taxon>
        <taxon>Chromadorea</taxon>
        <taxon>Rhabditida</taxon>
        <taxon>Rhabditina</taxon>
        <taxon>Rhabditomorpha</taxon>
        <taxon>Strongyloidea</taxon>
        <taxon>Strongylidae</taxon>
        <taxon>Oesophagostomum</taxon>
    </lineage>
</organism>
<dbReference type="EMBL" id="KN593267">
    <property type="protein sequence ID" value="KHJ81161.1"/>
    <property type="molecule type" value="Genomic_DNA"/>
</dbReference>
<dbReference type="SUPFAM" id="SSF56784">
    <property type="entry name" value="HAD-like"/>
    <property type="match status" value="1"/>
</dbReference>
<dbReference type="PANTHER" id="PTHR19288:SF83">
    <property type="entry name" value="PHOSPHOGLYCOLATE PHOSPHATASE"/>
    <property type="match status" value="1"/>
</dbReference>
<dbReference type="GO" id="GO:0016791">
    <property type="term" value="F:phosphatase activity"/>
    <property type="evidence" value="ECO:0007669"/>
    <property type="project" value="TreeGrafter"/>
</dbReference>
<evidence type="ECO:0000313" key="1">
    <source>
        <dbReference type="EMBL" id="KHJ81161.1"/>
    </source>
</evidence>
<dbReference type="AlphaFoldDB" id="A0A0B1SBD0"/>
<dbReference type="PANTHER" id="PTHR19288">
    <property type="entry name" value="4-NITROPHENYLPHOSPHATASE-RELATED"/>
    <property type="match status" value="1"/>
</dbReference>
<name>A0A0B1SBD0_OESDE</name>
<proteinExistence type="predicted"/>
<protein>
    <submittedName>
        <fullName evidence="1">Uncharacterized protein</fullName>
    </submittedName>
</protein>
<accession>A0A0B1SBD0</accession>
<evidence type="ECO:0000313" key="2">
    <source>
        <dbReference type="Proteomes" id="UP000053660"/>
    </source>
</evidence>
<sequence>MKILDSTALHHHLFTSPAYDRPDLIPESSTKPLCPESFHHLLAEIDTFVFDADGVLWLADEVIPGSPELLDFLLKNNKQIIILTNNTTKSRAEYARKLARLGFNRKLDKNFSGKPCSSCGRYLT</sequence>
<dbReference type="Pfam" id="PF13344">
    <property type="entry name" value="Hydrolase_6"/>
    <property type="match status" value="1"/>
</dbReference>
<dbReference type="Gene3D" id="3.40.50.1000">
    <property type="entry name" value="HAD superfamily/HAD-like"/>
    <property type="match status" value="1"/>
</dbReference>
<dbReference type="InterPro" id="IPR006357">
    <property type="entry name" value="HAD-SF_hydro_IIA"/>
</dbReference>
<dbReference type="OrthoDB" id="413953at2759"/>
<keyword evidence="2" id="KW-1185">Reference proteome</keyword>
<dbReference type="InterPro" id="IPR036412">
    <property type="entry name" value="HAD-like_sf"/>
</dbReference>
<dbReference type="InterPro" id="IPR023214">
    <property type="entry name" value="HAD_sf"/>
</dbReference>
<reference evidence="1 2" key="1">
    <citation type="submission" date="2014-03" db="EMBL/GenBank/DDBJ databases">
        <title>Draft genome of the hookworm Oesophagostomum dentatum.</title>
        <authorList>
            <person name="Mitreva M."/>
        </authorList>
    </citation>
    <scope>NUCLEOTIDE SEQUENCE [LARGE SCALE GENOMIC DNA]</scope>
    <source>
        <strain evidence="1 2">OD-Hann</strain>
    </source>
</reference>
<dbReference type="GO" id="GO:0005737">
    <property type="term" value="C:cytoplasm"/>
    <property type="evidence" value="ECO:0007669"/>
    <property type="project" value="TreeGrafter"/>
</dbReference>
<gene>
    <name evidence="1" type="ORF">OESDEN_19153</name>
</gene>
<dbReference type="Proteomes" id="UP000053660">
    <property type="component" value="Unassembled WGS sequence"/>
</dbReference>